<sequence length="104" mass="11502">MSKSIEATQRELELIFNELSADQAVNRVIMQTLLLNMVSARGQGLLDGIKYQVLEGLRLSTPNEGDLQGGERKTQLTIMRAERFFQELEQALGAGSKQPSEGAH</sequence>
<keyword evidence="2" id="KW-1185">Reference proteome</keyword>
<organism evidence="1 2">
    <name type="scientific">Mesorhizobium muleiense</name>
    <dbReference type="NCBI Taxonomy" id="1004279"/>
    <lineage>
        <taxon>Bacteria</taxon>
        <taxon>Pseudomonadati</taxon>
        <taxon>Pseudomonadota</taxon>
        <taxon>Alphaproteobacteria</taxon>
        <taxon>Hyphomicrobiales</taxon>
        <taxon>Phyllobacteriaceae</taxon>
        <taxon>Mesorhizobium</taxon>
    </lineage>
</organism>
<reference evidence="2" key="1">
    <citation type="submission" date="2016-10" db="EMBL/GenBank/DDBJ databases">
        <authorList>
            <person name="Varghese N."/>
            <person name="Submissions S."/>
        </authorList>
    </citation>
    <scope>NUCLEOTIDE SEQUENCE [LARGE SCALE GENOMIC DNA]</scope>
    <source>
        <strain evidence="2">CGMCC 1.11022</strain>
    </source>
</reference>
<accession>A0A1G8LC19</accession>
<protein>
    <submittedName>
        <fullName evidence="1">Uncharacterized protein</fullName>
    </submittedName>
</protein>
<evidence type="ECO:0000313" key="2">
    <source>
        <dbReference type="Proteomes" id="UP000198894"/>
    </source>
</evidence>
<gene>
    <name evidence="1" type="ORF">SAMN05428953_102202</name>
</gene>
<dbReference type="AlphaFoldDB" id="A0A1G8LC19"/>
<dbReference type="EMBL" id="FNEE01000002">
    <property type="protein sequence ID" value="SDI53196.1"/>
    <property type="molecule type" value="Genomic_DNA"/>
</dbReference>
<dbReference type="Proteomes" id="UP000198894">
    <property type="component" value="Unassembled WGS sequence"/>
</dbReference>
<dbReference type="RefSeq" id="WP_091591122.1">
    <property type="nucleotide sequence ID" value="NZ_FNEE01000002.1"/>
</dbReference>
<name>A0A1G8LC19_9HYPH</name>
<proteinExistence type="predicted"/>
<evidence type="ECO:0000313" key="1">
    <source>
        <dbReference type="EMBL" id="SDI53196.1"/>
    </source>
</evidence>